<reference evidence="5 6" key="1">
    <citation type="submission" date="2019-02" db="EMBL/GenBank/DDBJ databases">
        <title>Deep-cultivation of Planctomycetes and their phenomic and genomic characterization uncovers novel biology.</title>
        <authorList>
            <person name="Wiegand S."/>
            <person name="Jogler M."/>
            <person name="Boedeker C."/>
            <person name="Pinto D."/>
            <person name="Vollmers J."/>
            <person name="Rivas-Marin E."/>
            <person name="Kohn T."/>
            <person name="Peeters S.H."/>
            <person name="Heuer A."/>
            <person name="Rast P."/>
            <person name="Oberbeckmann S."/>
            <person name="Bunk B."/>
            <person name="Jeske O."/>
            <person name="Meyerdierks A."/>
            <person name="Storesund J.E."/>
            <person name="Kallscheuer N."/>
            <person name="Luecker S."/>
            <person name="Lage O.M."/>
            <person name="Pohl T."/>
            <person name="Merkel B.J."/>
            <person name="Hornburger P."/>
            <person name="Mueller R.-W."/>
            <person name="Bruemmer F."/>
            <person name="Labrenz M."/>
            <person name="Spormann A.M."/>
            <person name="Op den Camp H."/>
            <person name="Overmann J."/>
            <person name="Amann R."/>
            <person name="Jetten M.S.M."/>
            <person name="Mascher T."/>
            <person name="Medema M.H."/>
            <person name="Devos D.P."/>
            <person name="Kaster A.-K."/>
            <person name="Ovreas L."/>
            <person name="Rohde M."/>
            <person name="Galperin M.Y."/>
            <person name="Jogler C."/>
        </authorList>
    </citation>
    <scope>NUCLEOTIDE SEQUENCE [LARGE SCALE GENOMIC DNA]</scope>
    <source>
        <strain evidence="5 6">V6</strain>
    </source>
</reference>
<dbReference type="InterPro" id="IPR015424">
    <property type="entry name" value="PyrdxlP-dep_Trfase"/>
</dbReference>
<feature type="active site" description="Proton acceptor" evidence="2">
    <location>
        <position position="230"/>
    </location>
</feature>
<evidence type="ECO:0000256" key="2">
    <source>
        <dbReference type="PIRSR" id="PIRSR000390-1"/>
    </source>
</evidence>
<dbReference type="InterPro" id="IPR015421">
    <property type="entry name" value="PyrdxlP-dep_Trfase_major"/>
</dbReference>
<dbReference type="GO" id="GO:0008483">
    <property type="term" value="F:transaminase activity"/>
    <property type="evidence" value="ECO:0007669"/>
    <property type="project" value="UniProtKB-KW"/>
</dbReference>
<keyword evidence="3 4" id="KW-0663">Pyridoxal phosphate</keyword>
<dbReference type="InterPro" id="IPR000653">
    <property type="entry name" value="DegT/StrS_aminotransferase"/>
</dbReference>
<comment type="similarity">
    <text evidence="1 4">Belongs to the DegT/DnrJ/EryC1 family.</text>
</comment>
<dbReference type="EMBL" id="CP036347">
    <property type="protein sequence ID" value="QDU05401.1"/>
    <property type="molecule type" value="Genomic_DNA"/>
</dbReference>
<dbReference type="Gene3D" id="3.40.640.10">
    <property type="entry name" value="Type I PLP-dependent aspartate aminotransferase-like (Major domain)"/>
    <property type="match status" value="1"/>
</dbReference>
<evidence type="ECO:0000313" key="6">
    <source>
        <dbReference type="Proteomes" id="UP000320722"/>
    </source>
</evidence>
<gene>
    <name evidence="5" type="primary">epsN_2</name>
    <name evidence="5" type="ORF">V6x_51380</name>
</gene>
<dbReference type="EC" id="2.6.1.-" evidence="5"/>
<proteinExistence type="inferred from homology"/>
<dbReference type="PANTHER" id="PTHR30244">
    <property type="entry name" value="TRANSAMINASE"/>
    <property type="match status" value="1"/>
</dbReference>
<dbReference type="Proteomes" id="UP000320722">
    <property type="component" value="Chromosome"/>
</dbReference>
<sequence length="423" mass="46837">MTVNSGPLLKMFDYSLSELSTAERLAIPSPDPPLAEAHLPLAERSSTREYIPVCEPDLDPSVTYDLQKCVDENWISSGGRFVTEFETRFAQIIGTKHCIATSSGTTALQLLLAACGVSGGDEVIIPAFTMVAVASAVVHLGARPVFVDCSPDSENIDLDGILKKITDRTKAIIVVHTYGRPFDVETLQSNVDRNRVAVIEDVAESHGAKLKGRTTGSLGYGGAFSFYANKIITTGEGGAVTTDNDSLASVCRTLRDHAFSLERHFWHRYRGYNFRMTNLQAAVGVSQLMQFDKLREARKRIAARYSEALDGLDGVILPVEDEETEHAFWVYFIRIDSDTLTRDDVRLELANNGIETRTAFIPLHLQPAYREYCDKNENFKHAEHLSATGLYLPSSSKLTSAELDYICQSLQETIRSLLKSPFK</sequence>
<dbReference type="GO" id="GO:0030170">
    <property type="term" value="F:pyridoxal phosphate binding"/>
    <property type="evidence" value="ECO:0007669"/>
    <property type="project" value="TreeGrafter"/>
</dbReference>
<evidence type="ECO:0000256" key="3">
    <source>
        <dbReference type="PIRSR" id="PIRSR000390-2"/>
    </source>
</evidence>
<dbReference type="SUPFAM" id="SSF53383">
    <property type="entry name" value="PLP-dependent transferases"/>
    <property type="match status" value="1"/>
</dbReference>
<dbReference type="AlphaFoldDB" id="A0A517WJH0"/>
<dbReference type="InterPro" id="IPR015422">
    <property type="entry name" value="PyrdxlP-dep_Trfase_small"/>
</dbReference>
<dbReference type="Pfam" id="PF01041">
    <property type="entry name" value="DegT_DnrJ_EryC1"/>
    <property type="match status" value="1"/>
</dbReference>
<evidence type="ECO:0000256" key="1">
    <source>
        <dbReference type="ARBA" id="ARBA00037999"/>
    </source>
</evidence>
<keyword evidence="5" id="KW-0808">Transferase</keyword>
<dbReference type="CDD" id="cd00616">
    <property type="entry name" value="AHBA_syn"/>
    <property type="match status" value="1"/>
</dbReference>
<protein>
    <submittedName>
        <fullName evidence="5">Pyridoxal phosphate-dependent aminotransferase EpsN</fullName>
        <ecNumber evidence="5">2.6.1.-</ecNumber>
    </submittedName>
</protein>
<evidence type="ECO:0000313" key="5">
    <source>
        <dbReference type="EMBL" id="QDU05401.1"/>
    </source>
</evidence>
<evidence type="ECO:0000256" key="4">
    <source>
        <dbReference type="RuleBase" id="RU004508"/>
    </source>
</evidence>
<dbReference type="PIRSF" id="PIRSF000390">
    <property type="entry name" value="PLP_StrS"/>
    <property type="match status" value="1"/>
</dbReference>
<accession>A0A517WJH0</accession>
<dbReference type="PANTHER" id="PTHR30244:SF34">
    <property type="entry name" value="DTDP-4-AMINO-4,6-DIDEOXYGALACTOSE TRANSAMINASE"/>
    <property type="match status" value="1"/>
</dbReference>
<dbReference type="RefSeq" id="WP_145043683.1">
    <property type="nucleotide sequence ID" value="NZ_CP036347.1"/>
</dbReference>
<name>A0A517WJH0_9PLAN</name>
<dbReference type="Gene3D" id="3.90.1150.10">
    <property type="entry name" value="Aspartate Aminotransferase, domain 1"/>
    <property type="match status" value="1"/>
</dbReference>
<dbReference type="GO" id="GO:0000271">
    <property type="term" value="P:polysaccharide biosynthetic process"/>
    <property type="evidence" value="ECO:0007669"/>
    <property type="project" value="TreeGrafter"/>
</dbReference>
<keyword evidence="5" id="KW-0032">Aminotransferase</keyword>
<feature type="modified residue" description="N6-(pyridoxal phosphate)lysine" evidence="3">
    <location>
        <position position="230"/>
    </location>
</feature>
<organism evidence="5 6">
    <name type="scientific">Gimesia chilikensis</name>
    <dbReference type="NCBI Taxonomy" id="2605989"/>
    <lineage>
        <taxon>Bacteria</taxon>
        <taxon>Pseudomonadati</taxon>
        <taxon>Planctomycetota</taxon>
        <taxon>Planctomycetia</taxon>
        <taxon>Planctomycetales</taxon>
        <taxon>Planctomycetaceae</taxon>
        <taxon>Gimesia</taxon>
    </lineage>
</organism>